<evidence type="ECO:0000256" key="1">
    <source>
        <dbReference type="SAM" id="MobiDB-lite"/>
    </source>
</evidence>
<feature type="region of interest" description="Disordered" evidence="1">
    <location>
        <begin position="134"/>
        <end position="161"/>
    </location>
</feature>
<evidence type="ECO:0000313" key="3">
    <source>
        <dbReference type="Proteomes" id="UP000292507"/>
    </source>
</evidence>
<dbReference type="AlphaFoldDB" id="A0A4Q7Y495"/>
<dbReference type="OrthoDB" id="3388435at2"/>
<protein>
    <submittedName>
        <fullName evidence="2">Uncharacterized protein</fullName>
    </submittedName>
</protein>
<dbReference type="RefSeq" id="WP_104527471.1">
    <property type="nucleotide sequence ID" value="NZ_POQT01000006.1"/>
</dbReference>
<dbReference type="Proteomes" id="UP000292507">
    <property type="component" value="Unassembled WGS sequence"/>
</dbReference>
<proteinExistence type="predicted"/>
<name>A0A4Q7Y495_9ACTN</name>
<evidence type="ECO:0000313" key="2">
    <source>
        <dbReference type="EMBL" id="RZU31672.1"/>
    </source>
</evidence>
<reference evidence="2 3" key="1">
    <citation type="submission" date="2019-02" db="EMBL/GenBank/DDBJ databases">
        <title>Sequencing the genomes of 1000 actinobacteria strains.</title>
        <authorList>
            <person name="Klenk H.-P."/>
        </authorList>
    </citation>
    <scope>NUCLEOTIDE SEQUENCE [LARGE SCALE GENOMIC DNA]</scope>
    <source>
        <strain evidence="2 3">DSM 44509</strain>
    </source>
</reference>
<organism evidence="2 3">
    <name type="scientific">Blastococcus saxobsidens</name>
    <dbReference type="NCBI Taxonomy" id="138336"/>
    <lineage>
        <taxon>Bacteria</taxon>
        <taxon>Bacillati</taxon>
        <taxon>Actinomycetota</taxon>
        <taxon>Actinomycetes</taxon>
        <taxon>Geodermatophilales</taxon>
        <taxon>Geodermatophilaceae</taxon>
        <taxon>Blastococcus</taxon>
    </lineage>
</organism>
<comment type="caution">
    <text evidence="2">The sequence shown here is derived from an EMBL/GenBank/DDBJ whole genome shotgun (WGS) entry which is preliminary data.</text>
</comment>
<dbReference type="EMBL" id="SHKV01000001">
    <property type="protein sequence ID" value="RZU31672.1"/>
    <property type="molecule type" value="Genomic_DNA"/>
</dbReference>
<gene>
    <name evidence="2" type="ORF">BKA19_1349</name>
</gene>
<sequence>MTVAWTYVGRCWTNGEPFLALDADLLPSWHGMSGQAYEALVPQLTYELTAVAVGPGTAGLVLTDPEIGDEGWLEVFRADDGSVAVVQVDAEDYRGTLDAALAFPATDDQGGDVVPVPSGRLAFVSAALDGTGDDGAFLLPESPGPTPDSDQLDDDTATDASPLLVVPPGSFRLSVRWRTELYQDAAFARWLFTRTG</sequence>
<keyword evidence="3" id="KW-1185">Reference proteome</keyword>
<accession>A0A4Q7Y495</accession>